<organism evidence="7 8">
    <name type="scientific">Oerskovia douganii</name>
    <dbReference type="NCBI Taxonomy" id="2762210"/>
    <lineage>
        <taxon>Bacteria</taxon>
        <taxon>Bacillati</taxon>
        <taxon>Actinomycetota</taxon>
        <taxon>Actinomycetes</taxon>
        <taxon>Micrococcales</taxon>
        <taxon>Cellulomonadaceae</taxon>
        <taxon>Oerskovia</taxon>
    </lineage>
</organism>
<dbReference type="GO" id="GO:0046872">
    <property type="term" value="F:metal ion binding"/>
    <property type="evidence" value="ECO:0007669"/>
    <property type="project" value="UniProtKB-KW"/>
</dbReference>
<dbReference type="GO" id="GO:0019213">
    <property type="term" value="F:deacetylase activity"/>
    <property type="evidence" value="ECO:0007669"/>
    <property type="project" value="TreeGrafter"/>
</dbReference>
<dbReference type="InterPro" id="IPR011330">
    <property type="entry name" value="Glyco_hydro/deAcase_b/a-brl"/>
</dbReference>
<protein>
    <submittedName>
        <fullName evidence="7">Polysaccharide deacetylase family protein</fullName>
    </submittedName>
</protein>
<proteinExistence type="predicted"/>
<dbReference type="Pfam" id="PF04794">
    <property type="entry name" value="YdjC"/>
    <property type="match status" value="1"/>
</dbReference>
<dbReference type="CDD" id="cd10802">
    <property type="entry name" value="YdjC_TTHB029_like"/>
    <property type="match status" value="1"/>
</dbReference>
<dbReference type="RefSeq" id="WP_193719434.1">
    <property type="nucleotide sequence ID" value="NZ_JACSPN010000007.1"/>
</dbReference>
<keyword evidence="2" id="KW-0479">Metal-binding</keyword>
<comment type="cofactor">
    <cofactor evidence="1">
        <name>Mg(2+)</name>
        <dbReference type="ChEBI" id="CHEBI:18420"/>
    </cofactor>
</comment>
<evidence type="ECO:0000256" key="2">
    <source>
        <dbReference type="ARBA" id="ARBA00022723"/>
    </source>
</evidence>
<gene>
    <name evidence="7" type="ORF">H9623_07460</name>
</gene>
<dbReference type="AlphaFoldDB" id="A0A9D5U9V1"/>
<dbReference type="GO" id="GO:0005975">
    <property type="term" value="P:carbohydrate metabolic process"/>
    <property type="evidence" value="ECO:0007669"/>
    <property type="project" value="InterPro"/>
</dbReference>
<dbReference type="SUPFAM" id="SSF88713">
    <property type="entry name" value="Glycoside hydrolase/deacetylase"/>
    <property type="match status" value="1"/>
</dbReference>
<feature type="region of interest" description="Disordered" evidence="6">
    <location>
        <begin position="306"/>
        <end position="333"/>
    </location>
</feature>
<keyword evidence="8" id="KW-1185">Reference proteome</keyword>
<dbReference type="Proteomes" id="UP000822993">
    <property type="component" value="Unassembled WGS sequence"/>
</dbReference>
<keyword evidence="3" id="KW-0378">Hydrolase</keyword>
<dbReference type="PANTHER" id="PTHR31609:SF1">
    <property type="entry name" value="CARBOHYDRATE DEACETYLASE"/>
    <property type="match status" value="1"/>
</dbReference>
<dbReference type="InterPro" id="IPR006879">
    <property type="entry name" value="YdjC-like"/>
</dbReference>
<name>A0A9D5U9V1_9CELL</name>
<dbReference type="PANTHER" id="PTHR31609">
    <property type="entry name" value="YDJC DEACETYLASE FAMILY MEMBER"/>
    <property type="match status" value="1"/>
</dbReference>
<evidence type="ECO:0000256" key="6">
    <source>
        <dbReference type="SAM" id="MobiDB-lite"/>
    </source>
</evidence>
<accession>A0A9D5U9V1</accession>
<evidence type="ECO:0000256" key="3">
    <source>
        <dbReference type="ARBA" id="ARBA00022801"/>
    </source>
</evidence>
<dbReference type="Gene3D" id="3.20.20.370">
    <property type="entry name" value="Glycoside hydrolase/deacetylase"/>
    <property type="match status" value="1"/>
</dbReference>
<reference evidence="7 8" key="1">
    <citation type="submission" date="2020-08" db="EMBL/GenBank/DDBJ databases">
        <title>A Genomic Blueprint of the Chicken Gut Microbiome.</title>
        <authorList>
            <person name="Gilroy R."/>
            <person name="Ravi A."/>
            <person name="Getino M."/>
            <person name="Pursley I."/>
            <person name="Horton D.L."/>
            <person name="Alikhan N.-F."/>
            <person name="Baker D."/>
            <person name="Gharbi K."/>
            <person name="Hall N."/>
            <person name="Watson M."/>
            <person name="Adriaenssens E.M."/>
            <person name="Foster-Nyarko E."/>
            <person name="Jarju S."/>
            <person name="Secka A."/>
            <person name="Antonio M."/>
            <person name="Oren A."/>
            <person name="Chaudhuri R."/>
            <person name="La Ragione R.M."/>
            <person name="Hildebrand F."/>
            <person name="Pallen M.J."/>
        </authorList>
    </citation>
    <scope>NUCLEOTIDE SEQUENCE [LARGE SCALE GENOMIC DNA]</scope>
    <source>
        <strain evidence="7 8">Sa1BUA8</strain>
    </source>
</reference>
<dbReference type="GO" id="GO:0016787">
    <property type="term" value="F:hydrolase activity"/>
    <property type="evidence" value="ECO:0007669"/>
    <property type="project" value="UniProtKB-KW"/>
</dbReference>
<sequence>MRAPSDLVTRLGLPPGARALILNADDLGMCRAANRAITELLDAGHLDSATLMVPCPWAPEALAFAAARTDLDLGVHLVLTSEWNGYRWRPLTGVATTLVDASGYFPADCRSVELQADDGDVAAELAAQLDAALRAGMDVTHLDNHMGSVYGLETGRTFLPQVFELAARHGLPFRLPRTVAGTGLPDTFRSVLDQATAAADAAGVVILDHLVTHPFELLGEGTAEEEDYDSVKKGFLDLLRATGPGVTEVFLHPMLDDAELADVAHFATRKRGIEHRLLADPDVAATLAEEGIVRIGWRDLRDVQRGLPARGTGSTPVPGDPATRAGDAVGHGR</sequence>
<evidence type="ECO:0000256" key="5">
    <source>
        <dbReference type="ARBA" id="ARBA00023277"/>
    </source>
</evidence>
<evidence type="ECO:0000313" key="7">
    <source>
        <dbReference type="EMBL" id="MBE7700141.1"/>
    </source>
</evidence>
<evidence type="ECO:0000256" key="4">
    <source>
        <dbReference type="ARBA" id="ARBA00022842"/>
    </source>
</evidence>
<keyword evidence="5" id="KW-0119">Carbohydrate metabolism</keyword>
<evidence type="ECO:0000256" key="1">
    <source>
        <dbReference type="ARBA" id="ARBA00001946"/>
    </source>
</evidence>
<dbReference type="EMBL" id="JACSPN010000007">
    <property type="protein sequence ID" value="MBE7700141.1"/>
    <property type="molecule type" value="Genomic_DNA"/>
</dbReference>
<evidence type="ECO:0000313" key="8">
    <source>
        <dbReference type="Proteomes" id="UP000822993"/>
    </source>
</evidence>
<comment type="caution">
    <text evidence="7">The sequence shown here is derived from an EMBL/GenBank/DDBJ whole genome shotgun (WGS) entry which is preliminary data.</text>
</comment>
<keyword evidence="4" id="KW-0460">Magnesium</keyword>